<dbReference type="PROSITE" id="PS00080">
    <property type="entry name" value="MULTICOPPER_OXIDASE2"/>
    <property type="match status" value="1"/>
</dbReference>
<dbReference type="PANTHER" id="PTHR11709">
    <property type="entry name" value="MULTI-COPPER OXIDASE"/>
    <property type="match status" value="1"/>
</dbReference>
<evidence type="ECO:0000259" key="7">
    <source>
        <dbReference type="Pfam" id="PF07731"/>
    </source>
</evidence>
<accession>A0A397SNG7</accession>
<dbReference type="CDD" id="cd04205">
    <property type="entry name" value="CuRO_2_LCC_like"/>
    <property type="match status" value="1"/>
</dbReference>
<dbReference type="EMBL" id="QKYT01000423">
    <property type="protein sequence ID" value="RIA85487.1"/>
    <property type="molecule type" value="Genomic_DNA"/>
</dbReference>
<comment type="caution">
    <text evidence="9">The sequence shown here is derived from an EMBL/GenBank/DDBJ whole genome shotgun (WGS) entry which is preliminary data.</text>
</comment>
<dbReference type="Pfam" id="PF00394">
    <property type="entry name" value="Cu-oxidase"/>
    <property type="match status" value="1"/>
</dbReference>
<dbReference type="PROSITE" id="PS00079">
    <property type="entry name" value="MULTICOPPER_OXIDASE1"/>
    <property type="match status" value="2"/>
</dbReference>
<feature type="domain" description="Plastocyanin-like" evidence="8">
    <location>
        <begin position="178"/>
        <end position="241"/>
    </location>
</feature>
<evidence type="ECO:0000256" key="3">
    <source>
        <dbReference type="ARBA" id="ARBA00023002"/>
    </source>
</evidence>
<organism evidence="9 10">
    <name type="scientific">Glomus cerebriforme</name>
    <dbReference type="NCBI Taxonomy" id="658196"/>
    <lineage>
        <taxon>Eukaryota</taxon>
        <taxon>Fungi</taxon>
        <taxon>Fungi incertae sedis</taxon>
        <taxon>Mucoromycota</taxon>
        <taxon>Glomeromycotina</taxon>
        <taxon>Glomeromycetes</taxon>
        <taxon>Glomerales</taxon>
        <taxon>Glomeraceae</taxon>
        <taxon>Glomus</taxon>
    </lineage>
</organism>
<proteinExistence type="inferred from homology"/>
<dbReference type="InterPro" id="IPR045087">
    <property type="entry name" value="Cu-oxidase_fam"/>
</dbReference>
<feature type="chain" id="PRO_5017303288" evidence="5">
    <location>
        <begin position="20"/>
        <end position="699"/>
    </location>
</feature>
<dbReference type="InterPro" id="IPR011706">
    <property type="entry name" value="Cu-oxidase_C"/>
</dbReference>
<evidence type="ECO:0000313" key="10">
    <source>
        <dbReference type="Proteomes" id="UP000265703"/>
    </source>
</evidence>
<dbReference type="SUPFAM" id="SSF49503">
    <property type="entry name" value="Cupredoxins"/>
    <property type="match status" value="3"/>
</dbReference>
<evidence type="ECO:0000259" key="8">
    <source>
        <dbReference type="Pfam" id="PF07732"/>
    </source>
</evidence>
<feature type="domain" description="Plastocyanin-like" evidence="6">
    <location>
        <begin position="266"/>
        <end position="426"/>
    </location>
</feature>
<keyword evidence="2" id="KW-0479">Metal-binding</keyword>
<sequence length="699" mass="79707">MKLSFFILLFCCILQLVLAEDIPKCKCVNPAKNCDKLPPCACDQLPQCGKAIFRTKNSCDVKPNNETIANCNKIHFSKNLNNELGCPDGTKAWPLMFIWEIEYLPVDLDGFPRNAYRINNGTPPTIHAIKGDWVLIPVINNIDKQVEGKEGEFEPTTIHWHGVTMRGVERETERNETEQPGTPFMDGVPGINQCAIPGHENQGKNIFYYFFQFVDSGTYWYHSHFETQLADGLAGIMVVKDCEDINRVKNLNDYGLSYNETDDWDENLVSVQDWFHKDGDLENTVEENFIKYINASDLVTVENPFDNTRFYIPNEPVPNSGLISGKNGVFKTNNGDKLKRFHFVAGKTYRLRLINMSAMTMYNFAIDNHTFEIIEVEGMLVERNKAFSTANFTELPINTGQRYSILVNANQKSGVYWMRFNSIGCYRDPGTNPPELRAIVDYDNSDAVPPDSVHQNQTEYCKDLPINALIPYCGKNHNDPTYTLFCKPPPCRNGAIYNMTIILDTTYGFIGKIDDNDPWEQNVAGFLSPEIRSTYLDHKWTHVKNNTFLEVLKLSNDPKPKSWDKSFNAYNLNEAKVVDVFFNNIDPLEHPIHLHGHFFYVLGVGNNIKFYSLNEVNPIQRDTLTVPSRGWAQIRFVVNNPGVWPMHCHIDWHLGVGMLAQFVELGRSDAAKIFTKGENKPPKEWCEACPKHAEGYCAV</sequence>
<dbReference type="OrthoDB" id="2121828at2759"/>
<feature type="signal peptide" evidence="5">
    <location>
        <begin position="1"/>
        <end position="19"/>
    </location>
</feature>
<feature type="domain" description="Plastocyanin-like" evidence="7">
    <location>
        <begin position="554"/>
        <end position="664"/>
    </location>
</feature>
<evidence type="ECO:0000256" key="2">
    <source>
        <dbReference type="ARBA" id="ARBA00022723"/>
    </source>
</evidence>
<dbReference type="GO" id="GO:0005507">
    <property type="term" value="F:copper ion binding"/>
    <property type="evidence" value="ECO:0007669"/>
    <property type="project" value="InterPro"/>
</dbReference>
<evidence type="ECO:0000256" key="5">
    <source>
        <dbReference type="SAM" id="SignalP"/>
    </source>
</evidence>
<dbReference type="Proteomes" id="UP000265703">
    <property type="component" value="Unassembled WGS sequence"/>
</dbReference>
<dbReference type="InterPro" id="IPR001117">
    <property type="entry name" value="Cu-oxidase_2nd"/>
</dbReference>
<dbReference type="InterPro" id="IPR033138">
    <property type="entry name" value="Cu_oxidase_CS"/>
</dbReference>
<dbReference type="Gene3D" id="2.60.40.420">
    <property type="entry name" value="Cupredoxins - blue copper proteins"/>
    <property type="match status" value="3"/>
</dbReference>
<reference evidence="9 10" key="1">
    <citation type="submission" date="2018-06" db="EMBL/GenBank/DDBJ databases">
        <title>Comparative genomics reveals the genomic features of Rhizophagus irregularis, R. cerebriforme, R. diaphanum and Gigaspora rosea, and their symbiotic lifestyle signature.</title>
        <authorList>
            <person name="Morin E."/>
            <person name="San Clemente H."/>
            <person name="Chen E.C.H."/>
            <person name="De La Providencia I."/>
            <person name="Hainaut M."/>
            <person name="Kuo A."/>
            <person name="Kohler A."/>
            <person name="Murat C."/>
            <person name="Tang N."/>
            <person name="Roy S."/>
            <person name="Loubradou J."/>
            <person name="Henrissat B."/>
            <person name="Grigoriev I.V."/>
            <person name="Corradi N."/>
            <person name="Roux C."/>
            <person name="Martin F.M."/>
        </authorList>
    </citation>
    <scope>NUCLEOTIDE SEQUENCE [LARGE SCALE GENOMIC DNA]</scope>
    <source>
        <strain evidence="9 10">DAOM 227022</strain>
    </source>
</reference>
<dbReference type="PANTHER" id="PTHR11709:SF511">
    <property type="entry name" value="LACCASE"/>
    <property type="match status" value="1"/>
</dbReference>
<dbReference type="AlphaFoldDB" id="A0A397SNG7"/>
<dbReference type="Pfam" id="PF07731">
    <property type="entry name" value="Cu-oxidase_2"/>
    <property type="match status" value="1"/>
</dbReference>
<evidence type="ECO:0000256" key="4">
    <source>
        <dbReference type="ARBA" id="ARBA00023008"/>
    </source>
</evidence>
<dbReference type="Pfam" id="PF07732">
    <property type="entry name" value="Cu-oxidase_3"/>
    <property type="match status" value="1"/>
</dbReference>
<keyword evidence="3" id="KW-0560">Oxidoreductase</keyword>
<keyword evidence="4" id="KW-0186">Copper</keyword>
<name>A0A397SNG7_9GLOM</name>
<dbReference type="STRING" id="658196.A0A397SNG7"/>
<comment type="similarity">
    <text evidence="1">Belongs to the multicopper oxidase family.</text>
</comment>
<evidence type="ECO:0000256" key="1">
    <source>
        <dbReference type="ARBA" id="ARBA00010609"/>
    </source>
</evidence>
<dbReference type="GO" id="GO:0016491">
    <property type="term" value="F:oxidoreductase activity"/>
    <property type="evidence" value="ECO:0007669"/>
    <property type="project" value="UniProtKB-KW"/>
</dbReference>
<dbReference type="InterPro" id="IPR011707">
    <property type="entry name" value="Cu-oxidase-like_N"/>
</dbReference>
<evidence type="ECO:0000259" key="6">
    <source>
        <dbReference type="Pfam" id="PF00394"/>
    </source>
</evidence>
<keyword evidence="5" id="KW-0732">Signal</keyword>
<protein>
    <submittedName>
        <fullName evidence="9">Multicopper oxidase</fullName>
    </submittedName>
</protein>
<gene>
    <name evidence="9" type="ORF">C1645_808232</name>
</gene>
<evidence type="ECO:0000313" key="9">
    <source>
        <dbReference type="EMBL" id="RIA85487.1"/>
    </source>
</evidence>
<keyword evidence="10" id="KW-1185">Reference proteome</keyword>
<dbReference type="InterPro" id="IPR002355">
    <property type="entry name" value="Cu_oxidase_Cu_BS"/>
</dbReference>
<dbReference type="InterPro" id="IPR008972">
    <property type="entry name" value="Cupredoxin"/>
</dbReference>